<keyword evidence="3 6" id="KW-0597">Phosphoprotein</keyword>
<evidence type="ECO:0000259" key="8">
    <source>
        <dbReference type="PROSITE" id="PS50110"/>
    </source>
</evidence>
<dbReference type="InterPro" id="IPR011006">
    <property type="entry name" value="CheY-like_superfamily"/>
</dbReference>
<dbReference type="CDD" id="cd00082">
    <property type="entry name" value="HisKA"/>
    <property type="match status" value="1"/>
</dbReference>
<dbReference type="InterPro" id="IPR035965">
    <property type="entry name" value="PAS-like_dom_sf"/>
</dbReference>
<accession>A0A9W6GYE8</accession>
<dbReference type="InterPro" id="IPR029016">
    <property type="entry name" value="GAF-like_dom_sf"/>
</dbReference>
<organism evidence="10 11">
    <name type="scientific">Methylocystis echinoides</name>
    <dbReference type="NCBI Taxonomy" id="29468"/>
    <lineage>
        <taxon>Bacteria</taxon>
        <taxon>Pseudomonadati</taxon>
        <taxon>Pseudomonadota</taxon>
        <taxon>Alphaproteobacteria</taxon>
        <taxon>Hyphomicrobiales</taxon>
        <taxon>Methylocystaceae</taxon>
        <taxon>Methylocystis</taxon>
    </lineage>
</organism>
<dbReference type="AlphaFoldDB" id="A0A9W6GYE8"/>
<dbReference type="SMART" id="SM00065">
    <property type="entry name" value="GAF"/>
    <property type="match status" value="1"/>
</dbReference>
<dbReference type="GO" id="GO:0005886">
    <property type="term" value="C:plasma membrane"/>
    <property type="evidence" value="ECO:0007669"/>
    <property type="project" value="TreeGrafter"/>
</dbReference>
<dbReference type="CDD" id="cd00130">
    <property type="entry name" value="PAS"/>
    <property type="match status" value="1"/>
</dbReference>
<feature type="domain" description="PAC" evidence="9">
    <location>
        <begin position="398"/>
        <end position="452"/>
    </location>
</feature>
<dbReference type="RefSeq" id="WP_281806185.1">
    <property type="nucleotide sequence ID" value="NZ_BSEC01000003.1"/>
</dbReference>
<dbReference type="Gene3D" id="3.30.565.10">
    <property type="entry name" value="Histidine kinase-like ATPase, C-terminal domain"/>
    <property type="match status" value="1"/>
</dbReference>
<dbReference type="Pfam" id="PF00072">
    <property type="entry name" value="Response_reg"/>
    <property type="match status" value="1"/>
</dbReference>
<dbReference type="Gene3D" id="3.30.450.20">
    <property type="entry name" value="PAS domain"/>
    <property type="match status" value="2"/>
</dbReference>
<dbReference type="PANTHER" id="PTHR43047">
    <property type="entry name" value="TWO-COMPONENT HISTIDINE PROTEIN KINASE"/>
    <property type="match status" value="1"/>
</dbReference>
<dbReference type="GO" id="GO:0000155">
    <property type="term" value="F:phosphorelay sensor kinase activity"/>
    <property type="evidence" value="ECO:0007669"/>
    <property type="project" value="InterPro"/>
</dbReference>
<dbReference type="PROSITE" id="PS50113">
    <property type="entry name" value="PAC"/>
    <property type="match status" value="2"/>
</dbReference>
<dbReference type="InterPro" id="IPR001789">
    <property type="entry name" value="Sig_transdc_resp-reg_receiver"/>
</dbReference>
<dbReference type="PROSITE" id="PS50109">
    <property type="entry name" value="HIS_KIN"/>
    <property type="match status" value="1"/>
</dbReference>
<keyword evidence="4" id="KW-0808">Transferase</keyword>
<comment type="caution">
    <text evidence="10">The sequence shown here is derived from an EMBL/GenBank/DDBJ whole genome shotgun (WGS) entry which is preliminary data.</text>
</comment>
<dbReference type="InterPro" id="IPR004358">
    <property type="entry name" value="Sig_transdc_His_kin-like_C"/>
</dbReference>
<dbReference type="SMART" id="SM00086">
    <property type="entry name" value="PAC"/>
    <property type="match status" value="2"/>
</dbReference>
<protein>
    <recommendedName>
        <fullName evidence="2">histidine kinase</fullName>
        <ecNumber evidence="2">2.7.13.3</ecNumber>
    </recommendedName>
</protein>
<proteinExistence type="predicted"/>
<evidence type="ECO:0000256" key="6">
    <source>
        <dbReference type="PROSITE-ProRule" id="PRU00169"/>
    </source>
</evidence>
<dbReference type="Pfam" id="PF13185">
    <property type="entry name" value="GAF_2"/>
    <property type="match status" value="1"/>
</dbReference>
<dbReference type="InterPro" id="IPR036097">
    <property type="entry name" value="HisK_dim/P_sf"/>
</dbReference>
<feature type="domain" description="Response regulatory" evidence="8">
    <location>
        <begin position="707"/>
        <end position="823"/>
    </location>
</feature>
<dbReference type="InterPro" id="IPR036890">
    <property type="entry name" value="HATPase_C_sf"/>
</dbReference>
<name>A0A9W6GYE8_9HYPH</name>
<dbReference type="GO" id="GO:0009927">
    <property type="term" value="F:histidine phosphotransfer kinase activity"/>
    <property type="evidence" value="ECO:0007669"/>
    <property type="project" value="TreeGrafter"/>
</dbReference>
<dbReference type="SMART" id="SM00091">
    <property type="entry name" value="PAS"/>
    <property type="match status" value="2"/>
</dbReference>
<dbReference type="Gene3D" id="3.30.450.40">
    <property type="match status" value="1"/>
</dbReference>
<dbReference type="SUPFAM" id="SSF52172">
    <property type="entry name" value="CheY-like"/>
    <property type="match status" value="1"/>
</dbReference>
<dbReference type="Pfam" id="PF00512">
    <property type="entry name" value="HisKA"/>
    <property type="match status" value="1"/>
</dbReference>
<dbReference type="EC" id="2.7.13.3" evidence="2"/>
<dbReference type="CDD" id="cd17580">
    <property type="entry name" value="REC_2_DhkD-like"/>
    <property type="match status" value="1"/>
</dbReference>
<dbReference type="FunFam" id="3.30.565.10:FF:000006">
    <property type="entry name" value="Sensor histidine kinase WalK"/>
    <property type="match status" value="1"/>
</dbReference>
<dbReference type="Gene3D" id="3.40.50.2300">
    <property type="match status" value="1"/>
</dbReference>
<dbReference type="InterPro" id="IPR000700">
    <property type="entry name" value="PAS-assoc_C"/>
</dbReference>
<dbReference type="InterPro" id="IPR003018">
    <property type="entry name" value="GAF"/>
</dbReference>
<dbReference type="SMART" id="SM00448">
    <property type="entry name" value="REC"/>
    <property type="match status" value="1"/>
</dbReference>
<dbReference type="Pfam" id="PF08448">
    <property type="entry name" value="PAS_4"/>
    <property type="match status" value="1"/>
</dbReference>
<sequence length="825" mass="90856">MDETEKSKDCQQCKAELLSEAEALRRLNDASSRLWRTTSLRAGLEEMLVATIELLGASLGNVQLIDEATGKLTIASQRGFGPEFLEFFREVCIDDGSACGRALQAGERVIVEDVELDPLFAPSIARKAVFRAVQSTPLLGRDGKALGMISTHFQAPHRPTELDLERLDLYVRQASDFIERCRREEELRQRAEEREALLDALPAFIWFGDAQSHVIQGNRAASEMTRVPRGANVSQSVAIAGRATYLRQLKRDGTEYRPEELPIQAAIAGRRPLHDAYIDFRFPDGRRVEAIGNAAPLFDASGAVRGGVAAFIDVSDRNQTERALRESEEFNRTIIDCSPDCVKVLDLDGRLLMINEAGCRLLEIDAAASLYGRDWRTIWPRLAANEAGDVLEQAKAGRTLHFEELHTTFKGTQKWWDVIMTPVRGSDGSVVRILSVSRDITERKRAEDALREADRRKDEFLATLAHELRNPLAAIANAVNVLKKSQHGGDGSAAGPTPKLLAMTENQIGHLVRLVDDLLEVSRITSGKIELKKQPIDLAAVVRQAHETTRTLIQAGRHHVGLMLPDEPLIVDGDPVRLAQIFTNLFSNAAKYTPADGRIGVSMERTQDMCVVRITDTGVGIPADMLSRIFELFTQVDRTVGRSQGGIGLGLTLARRLVELHGGDIEARSEGVGRGSEFIVRLPLIAILPPHEISTDAAISQKFPVRRVLVVDDDSTVADSLAMLLEAMGVAVRTAYSGAEALRAIPVLRPHLAFIDIGMPGMDGYETARCIRKLADGKNLILAALSGWGRSEDRKRGEEAGFDRHYVKPIEVAEIEELLMLGERG</sequence>
<dbReference type="Pfam" id="PF00989">
    <property type="entry name" value="PAS"/>
    <property type="match status" value="1"/>
</dbReference>
<dbReference type="Gene3D" id="1.10.287.130">
    <property type="match status" value="1"/>
</dbReference>
<gene>
    <name evidence="10" type="ORF">LMG27198_43880</name>
</gene>
<dbReference type="EMBL" id="BSEC01000003">
    <property type="protein sequence ID" value="GLI95396.1"/>
    <property type="molecule type" value="Genomic_DNA"/>
</dbReference>
<dbReference type="Pfam" id="PF02518">
    <property type="entry name" value="HATPase_c"/>
    <property type="match status" value="1"/>
</dbReference>
<feature type="domain" description="PAC" evidence="9">
    <location>
        <begin position="274"/>
        <end position="326"/>
    </location>
</feature>
<keyword evidence="11" id="KW-1185">Reference proteome</keyword>
<dbReference type="InterPro" id="IPR013656">
    <property type="entry name" value="PAS_4"/>
</dbReference>
<dbReference type="Proteomes" id="UP001144323">
    <property type="component" value="Unassembled WGS sequence"/>
</dbReference>
<feature type="modified residue" description="4-aspartylphosphate" evidence="6">
    <location>
        <position position="756"/>
    </location>
</feature>
<evidence type="ECO:0000256" key="2">
    <source>
        <dbReference type="ARBA" id="ARBA00012438"/>
    </source>
</evidence>
<dbReference type="SMART" id="SM00388">
    <property type="entry name" value="HisKA"/>
    <property type="match status" value="1"/>
</dbReference>
<dbReference type="SUPFAM" id="SSF55781">
    <property type="entry name" value="GAF domain-like"/>
    <property type="match status" value="1"/>
</dbReference>
<dbReference type="InterPro" id="IPR005467">
    <property type="entry name" value="His_kinase_dom"/>
</dbReference>
<dbReference type="InterPro" id="IPR000014">
    <property type="entry name" value="PAS"/>
</dbReference>
<evidence type="ECO:0000256" key="5">
    <source>
        <dbReference type="ARBA" id="ARBA00022777"/>
    </source>
</evidence>
<dbReference type="GO" id="GO:0006355">
    <property type="term" value="P:regulation of DNA-templated transcription"/>
    <property type="evidence" value="ECO:0007669"/>
    <property type="project" value="InterPro"/>
</dbReference>
<dbReference type="PROSITE" id="PS50110">
    <property type="entry name" value="RESPONSE_REGULATORY"/>
    <property type="match status" value="1"/>
</dbReference>
<dbReference type="InterPro" id="IPR003594">
    <property type="entry name" value="HATPase_dom"/>
</dbReference>
<dbReference type="NCBIfam" id="TIGR00229">
    <property type="entry name" value="sensory_box"/>
    <property type="match status" value="1"/>
</dbReference>
<reference evidence="10" key="1">
    <citation type="journal article" date="2023" name="Int. J. Syst. Evol. Microbiol.">
        <title>Methylocystis iwaonis sp. nov., a type II methane-oxidizing bacterium from surface soil of a rice paddy field in Japan, and emended description of the genus Methylocystis (ex Whittenbury et al. 1970) Bowman et al. 1993.</title>
        <authorList>
            <person name="Kaise H."/>
            <person name="Sawadogo J.B."/>
            <person name="Alam M.S."/>
            <person name="Ueno C."/>
            <person name="Dianou D."/>
            <person name="Shinjo R."/>
            <person name="Asakawa S."/>
        </authorList>
    </citation>
    <scope>NUCLEOTIDE SEQUENCE</scope>
    <source>
        <strain evidence="10">LMG27198</strain>
    </source>
</reference>
<feature type="domain" description="Histidine kinase" evidence="7">
    <location>
        <begin position="463"/>
        <end position="686"/>
    </location>
</feature>
<evidence type="ECO:0000259" key="7">
    <source>
        <dbReference type="PROSITE" id="PS50109"/>
    </source>
</evidence>
<dbReference type="InterPro" id="IPR001610">
    <property type="entry name" value="PAC"/>
</dbReference>
<dbReference type="PANTHER" id="PTHR43047:SF72">
    <property type="entry name" value="OSMOSENSING HISTIDINE PROTEIN KINASE SLN1"/>
    <property type="match status" value="1"/>
</dbReference>
<evidence type="ECO:0000259" key="9">
    <source>
        <dbReference type="PROSITE" id="PS50113"/>
    </source>
</evidence>
<comment type="catalytic activity">
    <reaction evidence="1">
        <text>ATP + protein L-histidine = ADP + protein N-phospho-L-histidine.</text>
        <dbReference type="EC" id="2.7.13.3"/>
    </reaction>
</comment>
<evidence type="ECO:0000313" key="10">
    <source>
        <dbReference type="EMBL" id="GLI95396.1"/>
    </source>
</evidence>
<dbReference type="SUPFAM" id="SSF55874">
    <property type="entry name" value="ATPase domain of HSP90 chaperone/DNA topoisomerase II/histidine kinase"/>
    <property type="match status" value="1"/>
</dbReference>
<evidence type="ECO:0000256" key="4">
    <source>
        <dbReference type="ARBA" id="ARBA00022679"/>
    </source>
</evidence>
<dbReference type="SUPFAM" id="SSF55785">
    <property type="entry name" value="PYP-like sensor domain (PAS domain)"/>
    <property type="match status" value="2"/>
</dbReference>
<dbReference type="InterPro" id="IPR003661">
    <property type="entry name" value="HisK_dim/P_dom"/>
</dbReference>
<evidence type="ECO:0000256" key="1">
    <source>
        <dbReference type="ARBA" id="ARBA00000085"/>
    </source>
</evidence>
<dbReference type="InterPro" id="IPR013767">
    <property type="entry name" value="PAS_fold"/>
</dbReference>
<dbReference type="PRINTS" id="PR00344">
    <property type="entry name" value="BCTRLSENSOR"/>
</dbReference>
<dbReference type="SUPFAM" id="SSF47384">
    <property type="entry name" value="Homodimeric domain of signal transducing histidine kinase"/>
    <property type="match status" value="1"/>
</dbReference>
<keyword evidence="5" id="KW-0418">Kinase</keyword>
<dbReference type="SMART" id="SM00387">
    <property type="entry name" value="HATPase_c"/>
    <property type="match status" value="1"/>
</dbReference>
<evidence type="ECO:0000313" key="11">
    <source>
        <dbReference type="Proteomes" id="UP001144323"/>
    </source>
</evidence>
<evidence type="ECO:0000256" key="3">
    <source>
        <dbReference type="ARBA" id="ARBA00022553"/>
    </source>
</evidence>